<reference evidence="11 12" key="1">
    <citation type="submission" date="2017-04" db="EMBL/GenBank/DDBJ databases">
        <title>A new member of the family Flavobacteriaceae isolated from ascidians.</title>
        <authorList>
            <person name="Chen L."/>
        </authorList>
    </citation>
    <scope>NUCLEOTIDE SEQUENCE [LARGE SCALE GENOMIC DNA]</scope>
    <source>
        <strain evidence="11 12">HQA918</strain>
    </source>
</reference>
<name>A0A2A4GAZ3_9FLAO</name>
<feature type="binding site" evidence="8">
    <location>
        <position position="82"/>
    </location>
    <ligand>
        <name>S-adenosyl-L-methionine</name>
        <dbReference type="ChEBI" id="CHEBI:59789"/>
    </ligand>
</feature>
<dbReference type="PANTHER" id="PTHR11727">
    <property type="entry name" value="DIMETHYLADENOSINE TRANSFERASE"/>
    <property type="match status" value="1"/>
</dbReference>
<dbReference type="RefSeq" id="WP_097441650.1">
    <property type="nucleotide sequence ID" value="NZ_NBWU01000001.1"/>
</dbReference>
<protein>
    <recommendedName>
        <fullName evidence="7">Ribosomal RNA small subunit methyltransferase A</fullName>
        <ecNumber evidence="7">2.1.1.182</ecNumber>
    </recommendedName>
    <alternativeName>
        <fullName evidence="7">16S rRNA (adenine(1518)-N(6)/adenine(1519)-N(6))-dimethyltransferase</fullName>
    </alternativeName>
    <alternativeName>
        <fullName evidence="7">16S rRNA dimethyladenosine transferase</fullName>
    </alternativeName>
    <alternativeName>
        <fullName evidence="7">16S rRNA dimethylase</fullName>
    </alternativeName>
    <alternativeName>
        <fullName evidence="7">S-adenosylmethionine-6-N', N'-adenosyl(rRNA) dimethyltransferase</fullName>
    </alternativeName>
</protein>
<evidence type="ECO:0000256" key="6">
    <source>
        <dbReference type="ARBA" id="ARBA00022884"/>
    </source>
</evidence>
<evidence type="ECO:0000313" key="11">
    <source>
        <dbReference type="EMBL" id="PCE66129.1"/>
    </source>
</evidence>
<dbReference type="Pfam" id="PF00398">
    <property type="entry name" value="RrnaAD"/>
    <property type="match status" value="1"/>
</dbReference>
<dbReference type="InterPro" id="IPR011530">
    <property type="entry name" value="rRNA_adenine_dimethylase"/>
</dbReference>
<dbReference type="SMART" id="SM00650">
    <property type="entry name" value="rADc"/>
    <property type="match status" value="1"/>
</dbReference>
<comment type="catalytic activity">
    <reaction evidence="7">
        <text>adenosine(1518)/adenosine(1519) in 16S rRNA + 4 S-adenosyl-L-methionine = N(6)-dimethyladenosine(1518)/N(6)-dimethyladenosine(1519) in 16S rRNA + 4 S-adenosyl-L-homocysteine + 4 H(+)</text>
        <dbReference type="Rhea" id="RHEA:19609"/>
        <dbReference type="Rhea" id="RHEA-COMP:10232"/>
        <dbReference type="Rhea" id="RHEA-COMP:10233"/>
        <dbReference type="ChEBI" id="CHEBI:15378"/>
        <dbReference type="ChEBI" id="CHEBI:57856"/>
        <dbReference type="ChEBI" id="CHEBI:59789"/>
        <dbReference type="ChEBI" id="CHEBI:74411"/>
        <dbReference type="ChEBI" id="CHEBI:74493"/>
        <dbReference type="EC" id="2.1.1.182"/>
    </reaction>
</comment>
<dbReference type="AlphaFoldDB" id="A0A2A4GAZ3"/>
<evidence type="ECO:0000256" key="5">
    <source>
        <dbReference type="ARBA" id="ARBA00022691"/>
    </source>
</evidence>
<feature type="binding site" evidence="7 8">
    <location>
        <position position="36"/>
    </location>
    <ligand>
        <name>S-adenosyl-L-methionine</name>
        <dbReference type="ChEBI" id="CHEBI:59789"/>
    </ligand>
</feature>
<dbReference type="HAMAP" id="MF_00607">
    <property type="entry name" value="16SrRNA_methyltr_A"/>
    <property type="match status" value="1"/>
</dbReference>
<dbReference type="GO" id="GO:0005829">
    <property type="term" value="C:cytosol"/>
    <property type="evidence" value="ECO:0007669"/>
    <property type="project" value="TreeGrafter"/>
</dbReference>
<feature type="binding site" evidence="7 8">
    <location>
        <position position="61"/>
    </location>
    <ligand>
        <name>S-adenosyl-L-methionine</name>
        <dbReference type="ChEBI" id="CHEBI:59789"/>
    </ligand>
</feature>
<keyword evidence="6 7" id="KW-0694">RNA-binding</keyword>
<dbReference type="Gene3D" id="3.40.50.150">
    <property type="entry name" value="Vaccinia Virus protein VP39"/>
    <property type="match status" value="1"/>
</dbReference>
<comment type="caution">
    <text evidence="11">The sequence shown here is derived from an EMBL/GenBank/DDBJ whole genome shotgun (WGS) entry which is preliminary data.</text>
</comment>
<keyword evidence="4 7" id="KW-0808">Transferase</keyword>
<keyword evidence="12" id="KW-1185">Reference proteome</keyword>
<proteinExistence type="inferred from homology"/>
<feature type="region of interest" description="Disordered" evidence="9">
    <location>
        <begin position="1"/>
        <end position="23"/>
    </location>
</feature>
<evidence type="ECO:0000313" key="12">
    <source>
        <dbReference type="Proteomes" id="UP000219559"/>
    </source>
</evidence>
<dbReference type="PANTHER" id="PTHR11727:SF7">
    <property type="entry name" value="DIMETHYLADENOSINE TRANSFERASE-RELATED"/>
    <property type="match status" value="1"/>
</dbReference>
<comment type="similarity">
    <text evidence="7">Belongs to the class I-like SAM-binding methyltransferase superfamily. rRNA adenine N(6)-methyltransferase family. RsmA subfamily.</text>
</comment>
<keyword evidence="2 7" id="KW-0698">rRNA processing</keyword>
<feature type="binding site" evidence="7 8">
    <location>
        <position position="115"/>
    </location>
    <ligand>
        <name>S-adenosyl-L-methionine</name>
        <dbReference type="ChEBI" id="CHEBI:59789"/>
    </ligand>
</feature>
<evidence type="ECO:0000256" key="3">
    <source>
        <dbReference type="ARBA" id="ARBA00022603"/>
    </source>
</evidence>
<dbReference type="InterPro" id="IPR001737">
    <property type="entry name" value="KsgA/Erm"/>
</dbReference>
<keyword evidence="3 7" id="KW-0489">Methyltransferase</keyword>
<comment type="function">
    <text evidence="7">Specifically dimethylates two adjacent adenosines (A1518 and A1519) in the loop of a conserved hairpin near the 3'-end of 16S rRNA in the 30S particle. May play a critical role in biogenesis of 30S subunits.</text>
</comment>
<accession>A0A2A4GAZ3</accession>
<evidence type="ECO:0000256" key="4">
    <source>
        <dbReference type="ARBA" id="ARBA00022679"/>
    </source>
</evidence>
<dbReference type="PROSITE" id="PS51689">
    <property type="entry name" value="SAM_RNA_A_N6_MT"/>
    <property type="match status" value="1"/>
</dbReference>
<evidence type="ECO:0000256" key="7">
    <source>
        <dbReference type="HAMAP-Rule" id="MF_00607"/>
    </source>
</evidence>
<feature type="binding site" evidence="7 8">
    <location>
        <position position="135"/>
    </location>
    <ligand>
        <name>S-adenosyl-L-methionine</name>
        <dbReference type="ChEBI" id="CHEBI:59789"/>
    </ligand>
</feature>
<keyword evidence="5 7" id="KW-0949">S-adenosyl-L-methionine</keyword>
<feature type="domain" description="Ribosomal RNA adenine methylase transferase N-terminal" evidence="10">
    <location>
        <begin position="41"/>
        <end position="220"/>
    </location>
</feature>
<dbReference type="NCBIfam" id="TIGR00755">
    <property type="entry name" value="ksgA"/>
    <property type="match status" value="1"/>
</dbReference>
<gene>
    <name evidence="7" type="primary">rsmA</name>
    <name evidence="7" type="synonym">ksgA</name>
    <name evidence="11" type="ORF">B7P33_02185</name>
</gene>
<organism evidence="11 12">
    <name type="scientific">Sediminicola luteus</name>
    <dbReference type="NCBI Taxonomy" id="319238"/>
    <lineage>
        <taxon>Bacteria</taxon>
        <taxon>Pseudomonadati</taxon>
        <taxon>Bacteroidota</taxon>
        <taxon>Flavobacteriia</taxon>
        <taxon>Flavobacteriales</taxon>
        <taxon>Flavobacteriaceae</taxon>
        <taxon>Sediminicola</taxon>
    </lineage>
</organism>
<comment type="subcellular location">
    <subcellularLocation>
        <location evidence="7">Cytoplasm</location>
    </subcellularLocation>
</comment>
<evidence type="ECO:0000256" key="2">
    <source>
        <dbReference type="ARBA" id="ARBA00022552"/>
    </source>
</evidence>
<dbReference type="EMBL" id="NBWU01000001">
    <property type="protein sequence ID" value="PCE66129.1"/>
    <property type="molecule type" value="Genomic_DNA"/>
</dbReference>
<dbReference type="Proteomes" id="UP000219559">
    <property type="component" value="Unassembled WGS sequence"/>
</dbReference>
<feature type="compositionally biased region" description="Basic and acidic residues" evidence="9">
    <location>
        <begin position="14"/>
        <end position="23"/>
    </location>
</feature>
<dbReference type="InterPro" id="IPR029063">
    <property type="entry name" value="SAM-dependent_MTases_sf"/>
</dbReference>
<keyword evidence="1 7" id="KW-0963">Cytoplasm</keyword>
<dbReference type="InterPro" id="IPR020598">
    <property type="entry name" value="rRNA_Ade_methylase_Trfase_N"/>
</dbReference>
<comment type="caution">
    <text evidence="7">Lacks conserved residue(s) required for the propagation of feature annotation.</text>
</comment>
<dbReference type="OrthoDB" id="9814755at2"/>
<dbReference type="GO" id="GO:0003723">
    <property type="term" value="F:RNA binding"/>
    <property type="evidence" value="ECO:0007669"/>
    <property type="project" value="UniProtKB-UniRule"/>
</dbReference>
<dbReference type="GO" id="GO:0052908">
    <property type="term" value="F:16S rRNA (adenine(1518)-N(6)/adenine(1519)-N(6))-dimethyltransferase activity"/>
    <property type="evidence" value="ECO:0007669"/>
    <property type="project" value="UniProtKB-EC"/>
</dbReference>
<dbReference type="FunFam" id="1.10.8.100:FF:000001">
    <property type="entry name" value="Ribosomal RNA small subunit methyltransferase A"/>
    <property type="match status" value="1"/>
</dbReference>
<evidence type="ECO:0000256" key="9">
    <source>
        <dbReference type="SAM" id="MobiDB-lite"/>
    </source>
</evidence>
<dbReference type="EC" id="2.1.1.182" evidence="7"/>
<feature type="binding site" evidence="7 8">
    <location>
        <position position="34"/>
    </location>
    <ligand>
        <name>S-adenosyl-L-methionine</name>
        <dbReference type="ChEBI" id="CHEBI:59789"/>
    </ligand>
</feature>
<dbReference type="Gene3D" id="1.10.8.100">
    <property type="entry name" value="Ribosomal RNA adenine dimethylase-like, domain 2"/>
    <property type="match status" value="1"/>
</dbReference>
<evidence type="ECO:0000256" key="1">
    <source>
        <dbReference type="ARBA" id="ARBA00022490"/>
    </source>
</evidence>
<evidence type="ECO:0000256" key="8">
    <source>
        <dbReference type="PROSITE-ProRule" id="PRU01026"/>
    </source>
</evidence>
<feature type="compositionally biased region" description="Basic residues" evidence="9">
    <location>
        <begin position="1"/>
        <end position="13"/>
    </location>
</feature>
<sequence>MGYKKKHKSFKKKPTGDRTFEKDPVKAKKHLGQHFLKDEGIAKRIADTLSLDGYRKVLEIGPGTGVLTKYLLEQEIDLLALDLDTESIAYLKQFFVLEKGKDFHPKSSFQVLEADFLKEDLRTHFGQEPFAITGNFPYNISTQIVFKMLDYKEQVPEFTGMFQKEVAQRICAPHGNKTYGILSVLTQAYYEAEYLFTVLPSVFSPPPKVDSGVLRLKRRDNLDIGCDPKRFTQVVKLAFNQRRKTLRNSLKTLGLPKSLTEDTIFDRRPEQISVPEFIALVKKIEDGTV</sequence>
<dbReference type="SUPFAM" id="SSF53335">
    <property type="entry name" value="S-adenosyl-L-methionine-dependent methyltransferases"/>
    <property type="match status" value="1"/>
</dbReference>
<dbReference type="InterPro" id="IPR023165">
    <property type="entry name" value="rRNA_Ade_diMease-like_C"/>
</dbReference>
<evidence type="ECO:0000259" key="10">
    <source>
        <dbReference type="SMART" id="SM00650"/>
    </source>
</evidence>